<accession>A0A6J6T996</accession>
<sequence>MKTAISLSDALFRRADLVARRLGLSRSELYVKALEAYLGPPTDDEITAKLDEVYANGSAAEPEPW</sequence>
<evidence type="ECO:0000313" key="2">
    <source>
        <dbReference type="EMBL" id="CAB4743656.1"/>
    </source>
</evidence>
<dbReference type="AlphaFoldDB" id="A0A6J6T996"/>
<reference evidence="2" key="1">
    <citation type="submission" date="2020-05" db="EMBL/GenBank/DDBJ databases">
        <authorList>
            <person name="Chiriac C."/>
            <person name="Salcher M."/>
            <person name="Ghai R."/>
            <person name="Kavagutti S V."/>
        </authorList>
    </citation>
    <scope>NUCLEOTIDE SEQUENCE</scope>
</reference>
<dbReference type="EMBL" id="CAESGF010000044">
    <property type="protein sequence ID" value="CAB4365735.1"/>
    <property type="molecule type" value="Genomic_DNA"/>
</dbReference>
<dbReference type="EMBL" id="CAFBMT010000015">
    <property type="protein sequence ID" value="CAB4944759.1"/>
    <property type="molecule type" value="Genomic_DNA"/>
</dbReference>
<dbReference type="EMBL" id="CAFBOL010000084">
    <property type="protein sequence ID" value="CAB5004859.1"/>
    <property type="molecule type" value="Genomic_DNA"/>
</dbReference>
<dbReference type="EMBL" id="CAEZYF010000029">
    <property type="protein sequence ID" value="CAB4743656.1"/>
    <property type="molecule type" value="Genomic_DNA"/>
</dbReference>
<organism evidence="2">
    <name type="scientific">freshwater metagenome</name>
    <dbReference type="NCBI Taxonomy" id="449393"/>
    <lineage>
        <taxon>unclassified sequences</taxon>
        <taxon>metagenomes</taxon>
        <taxon>ecological metagenomes</taxon>
    </lineage>
</organism>
<name>A0A6J6T996_9ZZZZ</name>
<evidence type="ECO:0000313" key="1">
    <source>
        <dbReference type="EMBL" id="CAB4365735.1"/>
    </source>
</evidence>
<protein>
    <submittedName>
        <fullName evidence="2">Unannotated protein</fullName>
    </submittedName>
</protein>
<evidence type="ECO:0000313" key="5">
    <source>
        <dbReference type="EMBL" id="CAB5004859.1"/>
    </source>
</evidence>
<gene>
    <name evidence="2" type="ORF">UFOPK2656_03080</name>
    <name evidence="3" type="ORF">UFOPK3099_02087</name>
    <name evidence="4" type="ORF">UFOPK3651_02439</name>
    <name evidence="5" type="ORF">UFOPK3931_02440</name>
    <name evidence="1" type="ORF">UFOPK4189_03476</name>
</gene>
<evidence type="ECO:0000313" key="3">
    <source>
        <dbReference type="EMBL" id="CAB4831038.1"/>
    </source>
</evidence>
<proteinExistence type="predicted"/>
<dbReference type="EMBL" id="CAFAAV010000187">
    <property type="protein sequence ID" value="CAB4831038.1"/>
    <property type="molecule type" value="Genomic_DNA"/>
</dbReference>
<evidence type="ECO:0000313" key="4">
    <source>
        <dbReference type="EMBL" id="CAB4944759.1"/>
    </source>
</evidence>